<dbReference type="Gene3D" id="1.20.58.70">
    <property type="match status" value="1"/>
</dbReference>
<dbReference type="SUPFAM" id="SSF47661">
    <property type="entry name" value="t-snare proteins"/>
    <property type="match status" value="1"/>
</dbReference>
<dbReference type="InterPro" id="IPR010989">
    <property type="entry name" value="SNARE"/>
</dbReference>
<dbReference type="Pfam" id="PF05739">
    <property type="entry name" value="SNARE"/>
    <property type="match status" value="1"/>
</dbReference>
<dbReference type="GO" id="GO:0051469">
    <property type="term" value="P:vesicle fusion with vacuole"/>
    <property type="evidence" value="ECO:0007669"/>
    <property type="project" value="EnsemblFungi"/>
</dbReference>
<accession>G0W6P3</accession>
<feature type="region of interest" description="Disordered" evidence="2">
    <location>
        <begin position="157"/>
        <end position="182"/>
    </location>
</feature>
<feature type="compositionally biased region" description="Polar residues" evidence="2">
    <location>
        <begin position="8"/>
        <end position="27"/>
    </location>
</feature>
<dbReference type="eggNOG" id="KOG0811">
    <property type="taxonomic scope" value="Eukaryota"/>
</dbReference>
<dbReference type="PANTHER" id="PTHR19957:SF295">
    <property type="entry name" value="SYNTAXIN VAM3"/>
    <property type="match status" value="1"/>
</dbReference>
<feature type="compositionally biased region" description="Low complexity" evidence="2">
    <location>
        <begin position="162"/>
        <end position="172"/>
    </location>
</feature>
<comment type="similarity">
    <text evidence="1">Belongs to the syntaxin family.</text>
</comment>
<dbReference type="PROSITE" id="PS50192">
    <property type="entry name" value="T_SNARE"/>
    <property type="match status" value="1"/>
</dbReference>
<dbReference type="PANTHER" id="PTHR19957">
    <property type="entry name" value="SYNTAXIN"/>
    <property type="match status" value="1"/>
</dbReference>
<dbReference type="GO" id="GO:0097352">
    <property type="term" value="P:autophagosome maturation"/>
    <property type="evidence" value="ECO:0007669"/>
    <property type="project" value="EnsemblFungi"/>
</dbReference>
<dbReference type="KEGG" id="ndi:NDAI_0B04200"/>
<keyword evidence="6" id="KW-1185">Reference proteome</keyword>
<dbReference type="AlphaFoldDB" id="G0W6P3"/>
<dbReference type="GO" id="GO:0034727">
    <property type="term" value="P:piecemeal microautophagy of the nucleus"/>
    <property type="evidence" value="ECO:0007669"/>
    <property type="project" value="EnsemblFungi"/>
</dbReference>
<evidence type="ECO:0000256" key="1">
    <source>
        <dbReference type="ARBA" id="ARBA00009063"/>
    </source>
</evidence>
<evidence type="ECO:0000259" key="4">
    <source>
        <dbReference type="PROSITE" id="PS50192"/>
    </source>
</evidence>
<dbReference type="InterPro" id="IPR045242">
    <property type="entry name" value="Syntaxin"/>
</dbReference>
<feature type="transmembrane region" description="Helical" evidence="3">
    <location>
        <begin position="264"/>
        <end position="283"/>
    </location>
</feature>
<dbReference type="GO" id="GO:0000149">
    <property type="term" value="F:SNARE binding"/>
    <property type="evidence" value="ECO:0007669"/>
    <property type="project" value="TreeGrafter"/>
</dbReference>
<dbReference type="GO" id="GO:0042144">
    <property type="term" value="P:vacuole fusion, non-autophagic"/>
    <property type="evidence" value="ECO:0007669"/>
    <property type="project" value="EnsemblFungi"/>
</dbReference>
<dbReference type="GO" id="GO:0007036">
    <property type="term" value="P:vacuolar calcium ion homeostasis"/>
    <property type="evidence" value="ECO:0007669"/>
    <property type="project" value="EnsemblFungi"/>
</dbReference>
<keyword evidence="3" id="KW-1133">Transmembrane helix</keyword>
<dbReference type="GO" id="GO:0000329">
    <property type="term" value="C:fungal-type vacuole membrane"/>
    <property type="evidence" value="ECO:0007669"/>
    <property type="project" value="EnsemblFungi"/>
</dbReference>
<evidence type="ECO:0000313" key="5">
    <source>
        <dbReference type="EMBL" id="CCD23454.1"/>
    </source>
</evidence>
<evidence type="ECO:0000256" key="3">
    <source>
        <dbReference type="SAM" id="Phobius"/>
    </source>
</evidence>
<dbReference type="GO" id="GO:0048278">
    <property type="term" value="P:vesicle docking"/>
    <property type="evidence" value="ECO:0007669"/>
    <property type="project" value="EnsemblFungi"/>
</dbReference>
<dbReference type="PROSITE" id="PS00914">
    <property type="entry name" value="SYNTAXIN"/>
    <property type="match status" value="1"/>
</dbReference>
<protein>
    <recommendedName>
        <fullName evidence="4">t-SNARE coiled-coil homology domain-containing protein</fullName>
    </recommendedName>
</protein>
<feature type="region of interest" description="Disordered" evidence="2">
    <location>
        <begin position="1"/>
        <end position="27"/>
    </location>
</feature>
<evidence type="ECO:0000256" key="2">
    <source>
        <dbReference type="SAM" id="MobiDB-lite"/>
    </source>
</evidence>
<dbReference type="EMBL" id="HE580268">
    <property type="protein sequence ID" value="CCD23454.1"/>
    <property type="molecule type" value="Genomic_DNA"/>
</dbReference>
<reference evidence="5 6" key="1">
    <citation type="journal article" date="2011" name="Proc. Natl. Acad. Sci. U.S.A.">
        <title>Evolutionary erosion of yeast sex chromosomes by mating-type switching accidents.</title>
        <authorList>
            <person name="Gordon J.L."/>
            <person name="Armisen D."/>
            <person name="Proux-Wera E."/>
            <person name="Oheigeartaigh S.S."/>
            <person name="Byrne K.P."/>
            <person name="Wolfe K.H."/>
        </authorList>
    </citation>
    <scope>NUCLEOTIDE SEQUENCE [LARGE SCALE GENOMIC DNA]</scope>
    <source>
        <strain evidence="6">ATCC 10597 / BCRC 20456 / CBS 421 / NBRC 0211 / NRRL Y-12639</strain>
    </source>
</reference>
<organism evidence="5 6">
    <name type="scientific">Naumovozyma dairenensis (strain ATCC 10597 / BCRC 20456 / CBS 421 / NBRC 0211 / NRRL Y-12639)</name>
    <name type="common">Saccharomyces dairenensis</name>
    <dbReference type="NCBI Taxonomy" id="1071378"/>
    <lineage>
        <taxon>Eukaryota</taxon>
        <taxon>Fungi</taxon>
        <taxon>Dikarya</taxon>
        <taxon>Ascomycota</taxon>
        <taxon>Saccharomycotina</taxon>
        <taxon>Saccharomycetes</taxon>
        <taxon>Saccharomycetales</taxon>
        <taxon>Saccharomycetaceae</taxon>
        <taxon>Naumovozyma</taxon>
    </lineage>
</organism>
<dbReference type="GO" id="GO:0031201">
    <property type="term" value="C:SNARE complex"/>
    <property type="evidence" value="ECO:0007669"/>
    <property type="project" value="EnsemblFungi"/>
</dbReference>
<dbReference type="SMART" id="SM00397">
    <property type="entry name" value="t_SNARE"/>
    <property type="match status" value="1"/>
</dbReference>
<dbReference type="STRING" id="1071378.G0W6P3"/>
<dbReference type="InterPro" id="IPR000727">
    <property type="entry name" value="T_SNARE_dom"/>
</dbReference>
<dbReference type="HOGENOM" id="CLU_059257_0_0_1"/>
<dbReference type="GO" id="GO:0005484">
    <property type="term" value="F:SNAP receptor activity"/>
    <property type="evidence" value="ECO:0007669"/>
    <property type="project" value="EnsemblFungi"/>
</dbReference>
<dbReference type="InterPro" id="IPR006012">
    <property type="entry name" value="Syntaxin/epimorphin_CS"/>
</dbReference>
<dbReference type="GO" id="GO:0012505">
    <property type="term" value="C:endomembrane system"/>
    <property type="evidence" value="ECO:0007669"/>
    <property type="project" value="TreeGrafter"/>
</dbReference>
<dbReference type="Proteomes" id="UP000000689">
    <property type="component" value="Chromosome 2"/>
</dbReference>
<dbReference type="RefSeq" id="XP_003668697.1">
    <property type="nucleotide sequence ID" value="XM_003668649.1"/>
</dbReference>
<dbReference type="GeneID" id="11498550"/>
<keyword evidence="3" id="KW-0812">Transmembrane</keyword>
<evidence type="ECO:0000313" key="6">
    <source>
        <dbReference type="Proteomes" id="UP000000689"/>
    </source>
</evidence>
<dbReference type="OMA" id="QRNRCGM"/>
<feature type="domain" description="T-SNARE coiled-coil homology" evidence="4">
    <location>
        <begin position="191"/>
        <end position="253"/>
    </location>
</feature>
<name>G0W6P3_NAUDC</name>
<dbReference type="CDD" id="cd15840">
    <property type="entry name" value="SNARE_Qa"/>
    <property type="match status" value="1"/>
</dbReference>
<keyword evidence="3" id="KW-0472">Membrane</keyword>
<dbReference type="GO" id="GO:0006886">
    <property type="term" value="P:intracellular protein transport"/>
    <property type="evidence" value="ECO:0007669"/>
    <property type="project" value="InterPro"/>
</dbReference>
<sequence length="284" mass="32816">MSFFDLEAQNQSSRIPTNIEQLPTSNDHNNIPRINDLLNTLANHIATLKRECRKIGSKRDNNETRKKIEYDLIPLCNELRDRIDDNQPTWQNTFHEGSKLYNDFKILKTELISVERSYETQKVTYPLKEIHVDSTSTGQPAAESNYVSLHINEQTPLVSSNQQRQRQQQQLLEEQKQQQRQVSQNDVDFETIIQQERSEQITRIHSAVQEVNAIFHQLGSLVKEQGEQVDTIDGNVTQLSSNMHKANQQLKKADEHQRQRNRCGMLTLIILVIVVLIVVLAVLS</sequence>
<proteinExistence type="inferred from homology"/>
<dbReference type="Gene3D" id="1.20.5.110">
    <property type="match status" value="1"/>
</dbReference>
<dbReference type="OrthoDB" id="364348at2759"/>
<gene>
    <name evidence="5" type="primary">NDAI0B04200</name>
    <name evidence="5" type="ordered locus">NDAI_0B04200</name>
</gene>